<reference evidence="7 8" key="1">
    <citation type="submission" date="2018-06" db="EMBL/GenBank/DDBJ databases">
        <authorList>
            <consortium name="Pathogen Informatics"/>
            <person name="Doyle S."/>
        </authorList>
    </citation>
    <scope>NUCLEOTIDE SEQUENCE [LARGE SCALE GENOMIC DNA]</scope>
    <source>
        <strain evidence="7 8">NCTC10786</strain>
    </source>
</reference>
<comment type="subcellular location">
    <subcellularLocation>
        <location evidence="1">Membrane</location>
        <topology evidence="1">Multi-pass membrane protein</topology>
    </subcellularLocation>
</comment>
<accession>A0A2X2UXF9</accession>
<keyword evidence="3 6" id="KW-0812">Transmembrane</keyword>
<evidence type="ECO:0000313" key="7">
    <source>
        <dbReference type="EMBL" id="SQB20958.1"/>
    </source>
</evidence>
<dbReference type="Gene3D" id="1.10.3860.10">
    <property type="entry name" value="Sodium:dicarboxylate symporter"/>
    <property type="match status" value="1"/>
</dbReference>
<protein>
    <submittedName>
        <fullName evidence="7">Sodium/dicarboxylate symporter</fullName>
    </submittedName>
</protein>
<dbReference type="EMBL" id="UAVY01000001">
    <property type="protein sequence ID" value="SQB20958.1"/>
    <property type="molecule type" value="Genomic_DNA"/>
</dbReference>
<dbReference type="AlphaFoldDB" id="A0A2X2UXF9"/>
<gene>
    <name evidence="7" type="ORF">NCTC10786_00445</name>
</gene>
<dbReference type="GO" id="GO:0016020">
    <property type="term" value="C:membrane"/>
    <property type="evidence" value="ECO:0007669"/>
    <property type="project" value="UniProtKB-SubCell"/>
</dbReference>
<evidence type="ECO:0000256" key="4">
    <source>
        <dbReference type="ARBA" id="ARBA00022989"/>
    </source>
</evidence>
<feature type="transmembrane region" description="Helical" evidence="6">
    <location>
        <begin position="40"/>
        <end position="60"/>
    </location>
</feature>
<proteinExistence type="predicted"/>
<dbReference type="SUPFAM" id="SSF118215">
    <property type="entry name" value="Proton glutamate symport protein"/>
    <property type="match status" value="1"/>
</dbReference>
<keyword evidence="2" id="KW-0813">Transport</keyword>
<dbReference type="Proteomes" id="UP000251584">
    <property type="component" value="Unassembled WGS sequence"/>
</dbReference>
<evidence type="ECO:0000313" key="8">
    <source>
        <dbReference type="Proteomes" id="UP000251584"/>
    </source>
</evidence>
<sequence length="62" mass="6919">MKKISLTKMIILGLILGMIAGVAINNMASAETAKSYAQDISIFTTIFLRMVKMIIAPWLFQR</sequence>
<keyword evidence="4 6" id="KW-1133">Transmembrane helix</keyword>
<evidence type="ECO:0000256" key="2">
    <source>
        <dbReference type="ARBA" id="ARBA00022448"/>
    </source>
</evidence>
<evidence type="ECO:0000256" key="3">
    <source>
        <dbReference type="ARBA" id="ARBA00022692"/>
    </source>
</evidence>
<evidence type="ECO:0000256" key="6">
    <source>
        <dbReference type="SAM" id="Phobius"/>
    </source>
</evidence>
<dbReference type="Pfam" id="PF00375">
    <property type="entry name" value="SDF"/>
    <property type="match status" value="1"/>
</dbReference>
<organism evidence="7 8">
    <name type="scientific">Citrobacter koseri</name>
    <name type="common">Citrobacter diversus</name>
    <dbReference type="NCBI Taxonomy" id="545"/>
    <lineage>
        <taxon>Bacteria</taxon>
        <taxon>Pseudomonadati</taxon>
        <taxon>Pseudomonadota</taxon>
        <taxon>Gammaproteobacteria</taxon>
        <taxon>Enterobacterales</taxon>
        <taxon>Enterobacteriaceae</taxon>
        <taxon>Citrobacter</taxon>
    </lineage>
</organism>
<dbReference type="InterPro" id="IPR001991">
    <property type="entry name" value="Na-dicarboxylate_symporter"/>
</dbReference>
<dbReference type="InterPro" id="IPR036458">
    <property type="entry name" value="Na:dicarbo_symporter_sf"/>
</dbReference>
<evidence type="ECO:0000256" key="1">
    <source>
        <dbReference type="ARBA" id="ARBA00004141"/>
    </source>
</evidence>
<dbReference type="GO" id="GO:0015293">
    <property type="term" value="F:symporter activity"/>
    <property type="evidence" value="ECO:0007669"/>
    <property type="project" value="InterPro"/>
</dbReference>
<evidence type="ECO:0000256" key="5">
    <source>
        <dbReference type="ARBA" id="ARBA00023136"/>
    </source>
</evidence>
<name>A0A2X2UXF9_CITKO</name>
<keyword evidence="5 6" id="KW-0472">Membrane</keyword>